<accession>A0A1X7SRK9</accession>
<dbReference type="GO" id="GO:0003676">
    <property type="term" value="F:nucleic acid binding"/>
    <property type="evidence" value="ECO:0007669"/>
    <property type="project" value="InterPro"/>
</dbReference>
<proteinExistence type="predicted"/>
<name>A0A1X7SRK9_AMPQE</name>
<reference evidence="1" key="1">
    <citation type="submission" date="2017-05" db="UniProtKB">
        <authorList>
            <consortium name="EnsemblMetazoa"/>
        </authorList>
    </citation>
    <scope>IDENTIFICATION</scope>
</reference>
<dbReference type="InterPro" id="IPR036397">
    <property type="entry name" value="RNaseH_sf"/>
</dbReference>
<dbReference type="InterPro" id="IPR012337">
    <property type="entry name" value="RNaseH-like_sf"/>
</dbReference>
<organism evidence="1">
    <name type="scientific">Amphimedon queenslandica</name>
    <name type="common">Sponge</name>
    <dbReference type="NCBI Taxonomy" id="400682"/>
    <lineage>
        <taxon>Eukaryota</taxon>
        <taxon>Metazoa</taxon>
        <taxon>Porifera</taxon>
        <taxon>Demospongiae</taxon>
        <taxon>Heteroscleromorpha</taxon>
        <taxon>Haplosclerida</taxon>
        <taxon>Niphatidae</taxon>
        <taxon>Amphimedon</taxon>
    </lineage>
</organism>
<dbReference type="AlphaFoldDB" id="A0A1X7SRK9"/>
<dbReference type="Gene3D" id="3.30.420.10">
    <property type="entry name" value="Ribonuclease H-like superfamily/Ribonuclease H"/>
    <property type="match status" value="1"/>
</dbReference>
<evidence type="ECO:0000313" key="1">
    <source>
        <dbReference type="EnsemblMetazoa" id="Aqu2.1.04664_001"/>
    </source>
</evidence>
<dbReference type="InParanoid" id="A0A1X7SRK9"/>
<protein>
    <recommendedName>
        <fullName evidence="2">Integrase catalytic domain-containing protein</fullName>
    </recommendedName>
</protein>
<sequence length="73" mass="8314">YIEIALLSTTTSSQVIKHLKSIFTRHGIPQIVVSDIGPQFSSDLLRKKLISTISQVVTGMLRQMERQRGRYKL</sequence>
<dbReference type="EnsemblMetazoa" id="Aqu2.1.04664_001">
    <property type="protein sequence ID" value="Aqu2.1.04664_001"/>
    <property type="gene ID" value="Aqu2.1.04664"/>
</dbReference>
<evidence type="ECO:0008006" key="2">
    <source>
        <dbReference type="Google" id="ProtNLM"/>
    </source>
</evidence>
<dbReference type="SUPFAM" id="SSF53098">
    <property type="entry name" value="Ribonuclease H-like"/>
    <property type="match status" value="1"/>
</dbReference>